<sequence>MAHFSPSALQPAQLQLVTLQISIRDSTSVSLSLYHNIPAPIAPLYQGNNSSPKQSKFYLPSSRLQKITDSQSISLGIKAHVVNTDDTDADGSPAPIEIDMVQDSDQENSKFKCQKNKKKKKEQIFDNIEDYLEKPTRAENDESGPPLWNYSRW</sequence>
<comment type="caution">
    <text evidence="2">The sequence shown here is derived from an EMBL/GenBank/DDBJ whole genome shotgun (WGS) entry which is preliminary data.</text>
</comment>
<proteinExistence type="predicted"/>
<dbReference type="Proteomes" id="UP000235392">
    <property type="component" value="Unassembled WGS sequence"/>
</dbReference>
<dbReference type="AlphaFoldDB" id="A0A2N5UGC2"/>
<reference evidence="2 3" key="1">
    <citation type="submission" date="2017-11" db="EMBL/GenBank/DDBJ databases">
        <title>De novo assembly and phasing of dikaryotic genomes from two isolates of Puccinia coronata f. sp. avenae, the causal agent of oat crown rust.</title>
        <authorList>
            <person name="Miller M.E."/>
            <person name="Zhang Y."/>
            <person name="Omidvar V."/>
            <person name="Sperschneider J."/>
            <person name="Schwessinger B."/>
            <person name="Raley C."/>
            <person name="Palmer J.M."/>
            <person name="Garnica D."/>
            <person name="Upadhyaya N."/>
            <person name="Rathjen J."/>
            <person name="Taylor J.M."/>
            <person name="Park R.F."/>
            <person name="Dodds P.N."/>
            <person name="Hirsch C.D."/>
            <person name="Kianian S.F."/>
            <person name="Figueroa M."/>
        </authorList>
    </citation>
    <scope>NUCLEOTIDE SEQUENCE [LARGE SCALE GENOMIC DNA]</scope>
    <source>
        <strain evidence="2">12SD80</strain>
    </source>
</reference>
<feature type="region of interest" description="Disordered" evidence="1">
    <location>
        <begin position="134"/>
        <end position="153"/>
    </location>
</feature>
<name>A0A2N5UGC2_9BASI</name>
<evidence type="ECO:0000313" key="3">
    <source>
        <dbReference type="Proteomes" id="UP000235392"/>
    </source>
</evidence>
<evidence type="ECO:0000313" key="2">
    <source>
        <dbReference type="EMBL" id="PLW36794.1"/>
    </source>
</evidence>
<accession>A0A2N5UGC2</accession>
<organism evidence="2 3">
    <name type="scientific">Puccinia coronata f. sp. avenae</name>
    <dbReference type="NCBI Taxonomy" id="200324"/>
    <lineage>
        <taxon>Eukaryota</taxon>
        <taxon>Fungi</taxon>
        <taxon>Dikarya</taxon>
        <taxon>Basidiomycota</taxon>
        <taxon>Pucciniomycotina</taxon>
        <taxon>Pucciniomycetes</taxon>
        <taxon>Pucciniales</taxon>
        <taxon>Pucciniaceae</taxon>
        <taxon>Puccinia</taxon>
    </lineage>
</organism>
<evidence type="ECO:0000256" key="1">
    <source>
        <dbReference type="SAM" id="MobiDB-lite"/>
    </source>
</evidence>
<gene>
    <name evidence="2" type="ORF">PCASD_13245</name>
</gene>
<protein>
    <submittedName>
        <fullName evidence="2">Uncharacterized protein</fullName>
    </submittedName>
</protein>
<dbReference type="EMBL" id="PGCI01000154">
    <property type="protein sequence ID" value="PLW36794.1"/>
    <property type="molecule type" value="Genomic_DNA"/>
</dbReference>